<dbReference type="FunFam" id="3.30.70.240:FF:000006">
    <property type="entry name" value="Elongation factor like GTPase 1"/>
    <property type="match status" value="1"/>
</dbReference>
<keyword evidence="4" id="KW-0342">GTP-binding</keyword>
<dbReference type="CDD" id="cd16261">
    <property type="entry name" value="EF2_snRNP_III"/>
    <property type="match status" value="1"/>
</dbReference>
<dbReference type="GO" id="GO:0005525">
    <property type="term" value="F:GTP binding"/>
    <property type="evidence" value="ECO:0007669"/>
    <property type="project" value="UniProtKB-KW"/>
</dbReference>
<evidence type="ECO:0000313" key="9">
    <source>
        <dbReference type="Proteomes" id="UP001591681"/>
    </source>
</evidence>
<feature type="domain" description="Elongation factor EFG" evidence="7">
    <location>
        <begin position="833"/>
        <end position="922"/>
    </location>
</feature>
<dbReference type="FunFam" id="3.30.70.870:FF:000002">
    <property type="entry name" value="Translation elongation factor 2"/>
    <property type="match status" value="1"/>
</dbReference>
<dbReference type="PANTHER" id="PTHR42908">
    <property type="entry name" value="TRANSLATION ELONGATION FACTOR-RELATED"/>
    <property type="match status" value="1"/>
</dbReference>
<dbReference type="InterPro" id="IPR014721">
    <property type="entry name" value="Ribsml_uS5_D2-typ_fold_subgr"/>
</dbReference>
<accession>A0ABD1JQ32</accession>
<dbReference type="PANTHER" id="PTHR42908:SF3">
    <property type="entry name" value="ELONGATION FACTOR-LIKE GTPASE 1"/>
    <property type="match status" value="1"/>
</dbReference>
<dbReference type="InterPro" id="IPR020568">
    <property type="entry name" value="Ribosomal_Su5_D2-typ_SF"/>
</dbReference>
<evidence type="ECO:0000256" key="3">
    <source>
        <dbReference type="ARBA" id="ARBA00022801"/>
    </source>
</evidence>
<keyword evidence="3" id="KW-0378">Hydrolase</keyword>
<sequence length="974" mass="106672">MEISSYERVPVTQCLSAVVTVCQDQEVLRVETGKPPLTPPHPSPPIPDLLTRPHFPSSPLRSHNGGIVAAAAPSPLRGCDFLFLSASLSRPPSPPPRGCHIASTCFEKPGRPTFWQRQSELLFGRGRAPSAVRRETFACSVGSAVVQVAQASHCPQVIGLREDRYNWNDLSRETPEPALGAGDGAGEEEERGSFVLKRLNEPESTSDFDSWCVAVLSLCRCPLCCAGPFLAGRATNGGPPFAECAAVKAPLMIRLVRPTPQLLCLRRVLRRLWPGGPPGLSALGSPSKAKKLRFPLSRSLCQKEEVPFVCYVIKWYAELQGCEEEQTSIASLLHETVEPNCPGIPPLCASLLWQRRDGQQQPEPRLTAVTLRHDTAGKGPRPLLGAWGGLICMGPMLRGEAAPLSTLTRVSGEPHAGGIGGLEEFILKSATISSTPACPPFTPLNFEATPIVRVAIEPKHPSEMPKLVRGMKLLNQADPCAEVLIQESGEHVLVTAGEVHLQRCLDDLKERFAKIEISASEPIIPFRETVIRPPKVDMVNEDLGRQQKVAVIHQVKEEQAKCSEGVQVDSTGLVTLTTPNKMATIGVRAVPLPEEATRLLEENGELIRTMEQFNLSLKEGKTLDINQKILESIQDLREKLESHLKGHKWRDAVKRIWSFGPRRCGPNILLNSVEGYQRPSVWQCLEGERHQAVTAALRDYDNSIVSGFQLATLSGPMCEEPLMGVCFVVERWEMKAPSRLDSVDEKEELGAEEGGSASRQQSSPPTDEAGGESSGEADGKLQGASEPDASPSGASHNRWRPDASANCYGPVSGQLIAAMKEACRYGFQARPQRLMAAMYTCDIMATAEVLGRVYAVLSKREGRVLSEEMKEGTEVFIINAVLPVAESFGFADEIRKRTSGLASPQLMFSHWEVIASDPFWVPTTEEEYLHFGEKADSANQALKYVNAVRRRKGLYVEEKIVEHGEKQRTLGKNK</sequence>
<keyword evidence="2" id="KW-0547">Nucleotide-binding</keyword>
<dbReference type="InterPro" id="IPR000640">
    <property type="entry name" value="EFG_V-like"/>
</dbReference>
<dbReference type="InterPro" id="IPR056752">
    <property type="entry name" value="EFL1"/>
</dbReference>
<protein>
    <recommendedName>
        <fullName evidence="5">Elongation factor-like 1</fullName>
    </recommendedName>
</protein>
<dbReference type="EMBL" id="JBHFQA010000013">
    <property type="protein sequence ID" value="KAL2088978.1"/>
    <property type="molecule type" value="Genomic_DNA"/>
</dbReference>
<evidence type="ECO:0000256" key="6">
    <source>
        <dbReference type="SAM" id="MobiDB-lite"/>
    </source>
</evidence>
<reference evidence="8 9" key="1">
    <citation type="submission" date="2024-09" db="EMBL/GenBank/DDBJ databases">
        <title>A chromosome-level genome assembly of Gray's grenadier anchovy, Coilia grayii.</title>
        <authorList>
            <person name="Fu Z."/>
        </authorList>
    </citation>
    <scope>NUCLEOTIDE SEQUENCE [LARGE SCALE GENOMIC DNA]</scope>
    <source>
        <strain evidence="8">G4</strain>
        <tissue evidence="8">Muscle</tissue>
    </source>
</reference>
<evidence type="ECO:0000313" key="8">
    <source>
        <dbReference type="EMBL" id="KAL2088978.1"/>
    </source>
</evidence>
<dbReference type="SUPFAM" id="SSF54211">
    <property type="entry name" value="Ribosomal protein S5 domain 2-like"/>
    <property type="match status" value="1"/>
</dbReference>
<dbReference type="Gene3D" id="3.30.70.870">
    <property type="entry name" value="Elongation Factor G (Translational Gtpase), domain 3"/>
    <property type="match status" value="1"/>
</dbReference>
<proteinExistence type="predicted"/>
<dbReference type="CDD" id="cd01681">
    <property type="entry name" value="aeEF2_snRNP_like_IV"/>
    <property type="match status" value="1"/>
</dbReference>
<dbReference type="InterPro" id="IPR035647">
    <property type="entry name" value="EFG_III/V"/>
</dbReference>
<dbReference type="Proteomes" id="UP001591681">
    <property type="component" value="Unassembled WGS sequence"/>
</dbReference>
<dbReference type="Gene3D" id="3.30.230.10">
    <property type="match status" value="1"/>
</dbReference>
<evidence type="ECO:0000256" key="4">
    <source>
        <dbReference type="ARBA" id="ARBA00023134"/>
    </source>
</evidence>
<dbReference type="SUPFAM" id="SSF54980">
    <property type="entry name" value="EF-G C-terminal domain-like"/>
    <property type="match status" value="2"/>
</dbReference>
<dbReference type="Pfam" id="PF25118">
    <property type="entry name" value="EFL1"/>
    <property type="match status" value="1"/>
</dbReference>
<keyword evidence="1" id="KW-0690">Ribosome biogenesis</keyword>
<dbReference type="GO" id="GO:0003924">
    <property type="term" value="F:GTPase activity"/>
    <property type="evidence" value="ECO:0007669"/>
    <property type="project" value="UniProtKB-ARBA"/>
</dbReference>
<dbReference type="Gene3D" id="3.30.70.240">
    <property type="match status" value="1"/>
</dbReference>
<comment type="caution">
    <text evidence="8">The sequence shown here is derived from an EMBL/GenBank/DDBJ whole genome shotgun (WGS) entry which is preliminary data.</text>
</comment>
<dbReference type="CDD" id="cd04096">
    <property type="entry name" value="eEF2_snRNP_like_C"/>
    <property type="match status" value="1"/>
</dbReference>
<evidence type="ECO:0000256" key="5">
    <source>
        <dbReference type="ARBA" id="ARBA00081809"/>
    </source>
</evidence>
<dbReference type="SMART" id="SM00838">
    <property type="entry name" value="EFG_C"/>
    <property type="match status" value="1"/>
</dbReference>
<dbReference type="GO" id="GO:0042256">
    <property type="term" value="P:cytosolic ribosome assembly"/>
    <property type="evidence" value="ECO:0007669"/>
    <property type="project" value="UniProtKB-ARBA"/>
</dbReference>
<evidence type="ECO:0000259" key="7">
    <source>
        <dbReference type="SMART" id="SM00838"/>
    </source>
</evidence>
<organism evidence="8 9">
    <name type="scientific">Coilia grayii</name>
    <name type="common">Gray's grenadier anchovy</name>
    <dbReference type="NCBI Taxonomy" id="363190"/>
    <lineage>
        <taxon>Eukaryota</taxon>
        <taxon>Metazoa</taxon>
        <taxon>Chordata</taxon>
        <taxon>Craniata</taxon>
        <taxon>Vertebrata</taxon>
        <taxon>Euteleostomi</taxon>
        <taxon>Actinopterygii</taxon>
        <taxon>Neopterygii</taxon>
        <taxon>Teleostei</taxon>
        <taxon>Clupei</taxon>
        <taxon>Clupeiformes</taxon>
        <taxon>Clupeoidei</taxon>
        <taxon>Engraulidae</taxon>
        <taxon>Coilinae</taxon>
        <taxon>Coilia</taxon>
    </lineage>
</organism>
<dbReference type="InterPro" id="IPR041095">
    <property type="entry name" value="EFG_II"/>
</dbReference>
<evidence type="ECO:0000256" key="1">
    <source>
        <dbReference type="ARBA" id="ARBA00022517"/>
    </source>
</evidence>
<feature type="region of interest" description="Disordered" evidence="6">
    <location>
        <begin position="739"/>
        <end position="801"/>
    </location>
</feature>
<dbReference type="FunFam" id="3.30.230.10:FF:000201">
    <property type="entry name" value="Elongation factor like GTPase 1"/>
    <property type="match status" value="1"/>
</dbReference>
<keyword evidence="9" id="KW-1185">Reference proteome</keyword>
<evidence type="ECO:0000256" key="2">
    <source>
        <dbReference type="ARBA" id="ARBA00022741"/>
    </source>
</evidence>
<gene>
    <name evidence="8" type="ORF">ACEWY4_015877</name>
</gene>
<dbReference type="AlphaFoldDB" id="A0ABD1JQ32"/>
<dbReference type="Pfam" id="PF14492">
    <property type="entry name" value="EFG_III"/>
    <property type="match status" value="1"/>
</dbReference>
<dbReference type="Pfam" id="PF00679">
    <property type="entry name" value="EFG_C"/>
    <property type="match status" value="1"/>
</dbReference>
<name>A0ABD1JQ32_9TELE</name>